<dbReference type="EMBL" id="DRCV01000005">
    <property type="protein sequence ID" value="HDK37406.1"/>
    <property type="molecule type" value="Genomic_DNA"/>
</dbReference>
<dbReference type="Pfam" id="PF01979">
    <property type="entry name" value="Amidohydro_1"/>
    <property type="match status" value="1"/>
</dbReference>
<dbReference type="InterPro" id="IPR032466">
    <property type="entry name" value="Metal_Hydrolase"/>
</dbReference>
<evidence type="ECO:0000259" key="1">
    <source>
        <dbReference type="Pfam" id="PF01979"/>
    </source>
</evidence>
<dbReference type="InterPro" id="IPR050138">
    <property type="entry name" value="DHOase/Allantoinase_Hydrolase"/>
</dbReference>
<proteinExistence type="predicted"/>
<dbReference type="Proteomes" id="UP000885822">
    <property type="component" value="Unassembled WGS sequence"/>
</dbReference>
<gene>
    <name evidence="2" type="ORF">ENG92_00095</name>
</gene>
<evidence type="ECO:0000313" key="2">
    <source>
        <dbReference type="EMBL" id="HDK37406.1"/>
    </source>
</evidence>
<dbReference type="GO" id="GO:0006145">
    <property type="term" value="P:purine nucleobase catabolic process"/>
    <property type="evidence" value="ECO:0007669"/>
    <property type="project" value="TreeGrafter"/>
</dbReference>
<dbReference type="GO" id="GO:0004151">
    <property type="term" value="F:dihydroorotase activity"/>
    <property type="evidence" value="ECO:0007669"/>
    <property type="project" value="UniProtKB-EC"/>
</dbReference>
<reference evidence="2" key="1">
    <citation type="journal article" date="2020" name="mSystems">
        <title>Genome- and Community-Level Interaction Insights into Carbon Utilization and Element Cycling Functions of Hydrothermarchaeota in Hydrothermal Sediment.</title>
        <authorList>
            <person name="Zhou Z."/>
            <person name="Liu Y."/>
            <person name="Xu W."/>
            <person name="Pan J."/>
            <person name="Luo Z.H."/>
            <person name="Li M."/>
        </authorList>
    </citation>
    <scope>NUCLEOTIDE SEQUENCE [LARGE SCALE GENOMIC DNA]</scope>
    <source>
        <strain evidence="2">HyVt-26</strain>
    </source>
</reference>
<dbReference type="PANTHER" id="PTHR43668:SF2">
    <property type="entry name" value="ALLANTOINASE"/>
    <property type="match status" value="1"/>
</dbReference>
<dbReference type="InterPro" id="IPR006680">
    <property type="entry name" value="Amidohydro-rel"/>
</dbReference>
<keyword evidence="2" id="KW-0378">Hydrolase</keyword>
<dbReference type="SUPFAM" id="SSF51556">
    <property type="entry name" value="Metallo-dependent hydrolases"/>
    <property type="match status" value="1"/>
</dbReference>
<organism evidence="2">
    <name type="scientific">Thiolapillus brandeum</name>
    <dbReference type="NCBI Taxonomy" id="1076588"/>
    <lineage>
        <taxon>Bacteria</taxon>
        <taxon>Pseudomonadati</taxon>
        <taxon>Pseudomonadota</taxon>
        <taxon>Gammaproteobacteria</taxon>
        <taxon>Chromatiales</taxon>
        <taxon>Sedimenticolaceae</taxon>
        <taxon>Thiolapillus</taxon>
    </lineage>
</organism>
<dbReference type="AlphaFoldDB" id="A0A831NXJ3"/>
<feature type="non-terminal residue" evidence="2">
    <location>
        <position position="1"/>
    </location>
</feature>
<dbReference type="GO" id="GO:0004038">
    <property type="term" value="F:allantoinase activity"/>
    <property type="evidence" value="ECO:0007669"/>
    <property type="project" value="TreeGrafter"/>
</dbReference>
<dbReference type="EC" id="3.5.2.3" evidence="2"/>
<accession>A0A831NXJ3</accession>
<protein>
    <submittedName>
        <fullName evidence="2">Dihydroorotase</fullName>
        <ecNumber evidence="2">3.5.2.3</ecNumber>
    </submittedName>
</protein>
<feature type="domain" description="Amidohydrolase-related" evidence="1">
    <location>
        <begin position="30"/>
        <end position="114"/>
    </location>
</feature>
<comment type="caution">
    <text evidence="2">The sequence shown here is derived from an EMBL/GenBank/DDBJ whole genome shotgun (WGS) entry which is preliminary data.</text>
</comment>
<dbReference type="PANTHER" id="PTHR43668">
    <property type="entry name" value="ALLANTOINASE"/>
    <property type="match status" value="1"/>
</dbReference>
<dbReference type="Gene3D" id="3.20.20.140">
    <property type="entry name" value="Metal-dependent hydrolases"/>
    <property type="match status" value="1"/>
</dbReference>
<name>A0A831NXJ3_9GAMM</name>
<dbReference type="GO" id="GO:0005737">
    <property type="term" value="C:cytoplasm"/>
    <property type="evidence" value="ECO:0007669"/>
    <property type="project" value="TreeGrafter"/>
</dbReference>
<sequence>HQPHEADAKTEPFPLTAPGISGLETLLPLCLKLVENGVLDLPSAIACVTQGPAQVLNLPLGRLDEGHSADVCIFDPDHIWTLHPADMLSSGKNTPFANWEFRGKVTHTLFEGRITYKAAS</sequence>
<dbReference type="SUPFAM" id="SSF51338">
    <property type="entry name" value="Composite domain of metallo-dependent hydrolases"/>
    <property type="match status" value="1"/>
</dbReference>
<dbReference type="InterPro" id="IPR011059">
    <property type="entry name" value="Metal-dep_hydrolase_composite"/>
</dbReference>